<feature type="repeat" description="Solcar" evidence="14">
    <location>
        <begin position="1"/>
        <end position="75"/>
    </location>
</feature>
<dbReference type="OrthoDB" id="250329at2759"/>
<dbReference type="PROSITE" id="PS50920">
    <property type="entry name" value="SOLCAR"/>
    <property type="match status" value="3"/>
</dbReference>
<feature type="region of interest" description="Disordered" evidence="16">
    <location>
        <begin position="1709"/>
        <end position="1732"/>
    </location>
</feature>
<dbReference type="GO" id="GO:0005381">
    <property type="term" value="F:iron ion transmembrane transporter activity"/>
    <property type="evidence" value="ECO:0007669"/>
    <property type="project" value="UniProtKB-ARBA"/>
</dbReference>
<dbReference type="GO" id="GO:0019843">
    <property type="term" value="F:rRNA binding"/>
    <property type="evidence" value="ECO:0007669"/>
    <property type="project" value="UniProtKB-KW"/>
</dbReference>
<dbReference type="Pfam" id="PF01479">
    <property type="entry name" value="S4"/>
    <property type="match status" value="1"/>
</dbReference>
<evidence type="ECO:0000256" key="4">
    <source>
        <dbReference type="ARBA" id="ARBA00022448"/>
    </source>
</evidence>
<evidence type="ECO:0000256" key="12">
    <source>
        <dbReference type="ARBA" id="ARBA00023274"/>
    </source>
</evidence>
<feature type="compositionally biased region" description="Low complexity" evidence="16">
    <location>
        <begin position="1904"/>
        <end position="1926"/>
    </location>
</feature>
<feature type="compositionally biased region" description="Low complexity" evidence="16">
    <location>
        <begin position="1379"/>
        <end position="1392"/>
    </location>
</feature>
<keyword evidence="10" id="KW-0496">Mitochondrion</keyword>
<proteinExistence type="inferred from homology"/>
<evidence type="ECO:0000256" key="14">
    <source>
        <dbReference type="PROSITE-ProRule" id="PRU00282"/>
    </source>
</evidence>
<feature type="repeat" description="Solcar" evidence="14">
    <location>
        <begin position="182"/>
        <end position="271"/>
    </location>
</feature>
<evidence type="ECO:0000256" key="11">
    <source>
        <dbReference type="ARBA" id="ARBA00023136"/>
    </source>
</evidence>
<dbReference type="InterPro" id="IPR036986">
    <property type="entry name" value="S4_RNA-bd_sf"/>
</dbReference>
<evidence type="ECO:0000259" key="18">
    <source>
        <dbReference type="Pfam" id="PF01479"/>
    </source>
</evidence>
<dbReference type="SUPFAM" id="SSF103506">
    <property type="entry name" value="Mitochondrial carrier"/>
    <property type="match status" value="1"/>
</dbReference>
<dbReference type="InterPro" id="IPR023395">
    <property type="entry name" value="MCP_dom_sf"/>
</dbReference>
<feature type="repeat" description="Solcar" evidence="14">
    <location>
        <begin position="80"/>
        <end position="169"/>
    </location>
</feature>
<evidence type="ECO:0000256" key="2">
    <source>
        <dbReference type="ARBA" id="ARBA00006375"/>
    </source>
</evidence>
<keyword evidence="8 15" id="KW-0689">Ribosomal protein</keyword>
<evidence type="ECO:0000256" key="7">
    <source>
        <dbReference type="ARBA" id="ARBA00022884"/>
    </source>
</evidence>
<dbReference type="SUPFAM" id="SSF55174">
    <property type="entry name" value="Alpha-L RNA-binding motif"/>
    <property type="match status" value="1"/>
</dbReference>
<evidence type="ECO:0000256" key="8">
    <source>
        <dbReference type="ARBA" id="ARBA00022980"/>
    </source>
</evidence>
<dbReference type="Pfam" id="PF00153">
    <property type="entry name" value="Mito_carr"/>
    <property type="match status" value="3"/>
</dbReference>
<dbReference type="GO" id="GO:0031966">
    <property type="term" value="C:mitochondrial membrane"/>
    <property type="evidence" value="ECO:0007669"/>
    <property type="project" value="UniProtKB-SubCell"/>
</dbReference>
<comment type="similarity">
    <text evidence="3 15">Belongs to the universal ribosomal protein uS4 family.</text>
</comment>
<feature type="compositionally biased region" description="Polar residues" evidence="16">
    <location>
        <begin position="1315"/>
        <end position="1327"/>
    </location>
</feature>
<dbReference type="PROSITE" id="PS00632">
    <property type="entry name" value="RIBOSOMAL_S4"/>
    <property type="match status" value="1"/>
</dbReference>
<sequence length="1926" mass="207068">VITHPLSTVKTRIQVQGSRGGANGAARYRGVTHAFQQILRSEGPATLYRGLGAVLVGAAPSQGLYFGGYETAKTFLGGGQSGLGNFGAGICAQLCGSLIWVPMDVIKERLQVEGQVKTATAYSGSFHAFRHIVKFEGLRGLYRAFPIHQLTWAPFNGCYFAIYEKCKQLCIDAGYEDGYDNLEPTAQLSCGATAGIIASTLTNPVDVLKTRLQVAMANPEMFPYKSSLGALRHLLEHEGAHALTDGTLARVIWLTPRLTICVAAYEQLKACLSSSACELPNFGFVTSVQASPIREQSALIDEDNKREVWRVQYALAKIRTAARTLLTQDEKSETRLFQGEALLRRMIRLGLLLESEKKLDYVLGLTTAKIIERRLQTKVFKLGLAKSIHHARTLIRQRHTRAGKQICDIPSFLVRLDSEKHIDFALTSPFGGGRPGRVRRKNMASKGAGGGGGGGDDEEAVEIGQIHTECLAEDSCIGSQSFAALVLKASQLAACTFAFMWGWKSPAEQWEMTPTWFSTFNEWRAAGADEPITDMVHALQEACNLASAADFRLDRKSSREPVVAAFAVEAVIAVQAAFISVYAFLLCVGPCRPSITAVAVHIPEEQVATPWPKSELHLADDRFTAQQGAVVRVSLSAVDLPKNDAEVFGGRDVRTCLFDVQFLRVCGSDSKSNLVALVDTSKLQEGLAPSRSDQQSTWMKGYAVHAVFAFWKHQGLSPAVHTSARSSGRQVGTVETVDESLVGLPGQAYRLYAFVRDNVHWAWDSELPGQNPVDGDSCDVSVLWAMSEGAPAQLCQRKARINTPTGIQGWDLRLTSFGYSHLQRYGNPTYDHRARLSPASSYRDVQQFLFQTSRACPQPCRKRVNITEAQASIPFKICTSPSFPAMMPRLMSLGLDRSKCFSMQGVYLDPSECGKLVASAMSTGIHRQAKKEYRNPEKYPGLTAKPGPSAGGLDLFASAARVRTCPHDVDVDISPDVKSRAGAASKLEFKTLVVKTAQWSRAFTAPAKHSAINLLAICFKATAHALIMYILRERCPDLTVPTCASSLLRRLAIIRKRVELHLAASKKLVDLSPFEKPKGKFNRASMSQCLEDTECAQAIWNQISLACLELPPRTKMTEPLTAPYSGTNMWSSFPELQAALDIAPSLRCPQEIQTECAPPVLFADHSARLSPALLPGFELPRARHPAGTMTSQAKRQHLRMSVLCPFDFFSTKVSSHDAFAPEFPRLSSPPAPDFRVALSSRQSQPSRALSPSSLVDSHLMSAAVCRVVLGANAPVGPVQRSTSGASAVQLGTLSPWPMASSGDMRCLPRRGRTASPESGASVPSSQPRLPARILPSGSPEDGQRQHAALSPTAMARGLAAMAAAASEVARRQPCRPFISTSPPASPRLAAPSGYSSQGPPMTQSLAQLAAVTIARSMAEARPCPDLADRPSDRQLRPSWDRTGVTGSIQAVPPGQSSQSSHTGCGRKPPPVQGLKGDTSGSPLAPLPGAAALAAAAEAAALAAAFAEPGEVHVSYSRGLPCGGVPVTLVAKDSSADSQMPESELPETVELDRSDKTDQETGLVEGSISCELDACQPLSEESEPEAIAMLLAARNAIQKASRKSRRRPSLCRRSFGQSLPLLDEELALDSNFHVTFLLPLEPIGFEFTNELEAAGFTFVNGHVDDRQGSDTASMPSAKSICLLVPYSDNKSALVTLRQVGPVEALQHARLRSQRAARAGDSGESSPESSCDDYKALPETADEMSALSTALVYVVQPRNGRCADIAEQQLGPICAVEASYAALRGHQPCRFIAALHEPPGSESGNPAAPASPGEEVLRELQARRVGGHIPCVKVQRGDPHSYRALLVHVVESLASNFYRAGSSPKKGPRREDFEGDGMEMQELGLSVCESSEVCGEGALEAETTTPGSSPSGGSSSSSSLSLPLGLRA</sequence>
<dbReference type="InterPro" id="IPR001912">
    <property type="entry name" value="Ribosomal_uS4_N"/>
</dbReference>
<evidence type="ECO:0000256" key="3">
    <source>
        <dbReference type="ARBA" id="ARBA00007465"/>
    </source>
</evidence>
<feature type="region of interest" description="Disordered" evidence="16">
    <location>
        <begin position="1292"/>
        <end position="1347"/>
    </location>
</feature>
<comment type="similarity">
    <text evidence="2">Belongs to the mitochondrial carrier (TC 2.A.29) family.</text>
</comment>
<dbReference type="NCBIfam" id="TIGR01018">
    <property type="entry name" value="uS4_arch"/>
    <property type="match status" value="1"/>
</dbReference>
<dbReference type="CDD" id="cd00165">
    <property type="entry name" value="S4"/>
    <property type="match status" value="1"/>
</dbReference>
<dbReference type="Gene3D" id="1.50.40.10">
    <property type="entry name" value="Mitochondrial carrier domain"/>
    <property type="match status" value="1"/>
</dbReference>
<evidence type="ECO:0000256" key="10">
    <source>
        <dbReference type="ARBA" id="ARBA00023128"/>
    </source>
</evidence>
<dbReference type="GO" id="GO:0006412">
    <property type="term" value="P:translation"/>
    <property type="evidence" value="ECO:0007669"/>
    <property type="project" value="InterPro"/>
</dbReference>
<feature type="domain" description="Small ribosomal subunit protein uS4 N-terminal" evidence="17">
    <location>
        <begin position="294"/>
        <end position="372"/>
    </location>
</feature>
<dbReference type="EMBL" id="CAJNNV010031474">
    <property type="protein sequence ID" value="CAE8636352.1"/>
    <property type="molecule type" value="Genomic_DNA"/>
</dbReference>
<keyword evidence="4" id="KW-0813">Transport</keyword>
<feature type="domain" description="RNA-binding S4" evidence="18">
    <location>
        <begin position="373"/>
        <end position="416"/>
    </location>
</feature>
<dbReference type="InterPro" id="IPR018079">
    <property type="entry name" value="Ribosomal_uS4_CS"/>
</dbReference>
<dbReference type="GO" id="GO:0015935">
    <property type="term" value="C:small ribosomal subunit"/>
    <property type="evidence" value="ECO:0007669"/>
    <property type="project" value="InterPro"/>
</dbReference>
<comment type="caution">
    <text evidence="19">The sequence shown here is derived from an EMBL/GenBank/DDBJ whole genome shotgun (WGS) entry which is preliminary data.</text>
</comment>
<keyword evidence="5 14" id="KW-0812">Transmembrane</keyword>
<dbReference type="PANTHER" id="PTHR45758:SF3">
    <property type="entry name" value="MITOCHONDRIAL SUBSTRATE CARRIER FAMILY PROTEIN E"/>
    <property type="match status" value="1"/>
</dbReference>
<evidence type="ECO:0000256" key="5">
    <source>
        <dbReference type="ARBA" id="ARBA00022692"/>
    </source>
</evidence>
<evidence type="ECO:0000256" key="9">
    <source>
        <dbReference type="ARBA" id="ARBA00022989"/>
    </source>
</evidence>
<dbReference type="PROSITE" id="PS50889">
    <property type="entry name" value="S4"/>
    <property type="match status" value="1"/>
</dbReference>
<feature type="region of interest" description="Disordered" evidence="16">
    <location>
        <begin position="1375"/>
        <end position="1401"/>
    </location>
</feature>
<protein>
    <submittedName>
        <fullName evidence="19">Uncharacterized protein</fullName>
    </submittedName>
</protein>
<keyword evidence="20" id="KW-1185">Reference proteome</keyword>
<keyword evidence="6 13" id="KW-0699">rRNA-binding</keyword>
<dbReference type="InterPro" id="IPR018108">
    <property type="entry name" value="MCP_transmembrane"/>
</dbReference>
<feature type="region of interest" description="Disordered" evidence="16">
    <location>
        <begin position="435"/>
        <end position="459"/>
    </location>
</feature>
<evidence type="ECO:0000256" key="15">
    <source>
        <dbReference type="RuleBase" id="RU003699"/>
    </source>
</evidence>
<evidence type="ECO:0000313" key="19">
    <source>
        <dbReference type="EMBL" id="CAE8636352.1"/>
    </source>
</evidence>
<evidence type="ECO:0000259" key="17">
    <source>
        <dbReference type="Pfam" id="PF00163"/>
    </source>
</evidence>
<organism evidence="19 20">
    <name type="scientific">Polarella glacialis</name>
    <name type="common">Dinoflagellate</name>
    <dbReference type="NCBI Taxonomy" id="89957"/>
    <lineage>
        <taxon>Eukaryota</taxon>
        <taxon>Sar</taxon>
        <taxon>Alveolata</taxon>
        <taxon>Dinophyceae</taxon>
        <taxon>Suessiales</taxon>
        <taxon>Suessiaceae</taxon>
        <taxon>Polarella</taxon>
    </lineage>
</organism>
<accession>A0A813HFH4</accession>
<comment type="subcellular location">
    <subcellularLocation>
        <location evidence="1">Mitochondrion membrane</location>
        <topology evidence="1">Multi-pass membrane protein</topology>
    </subcellularLocation>
</comment>
<evidence type="ECO:0000313" key="20">
    <source>
        <dbReference type="Proteomes" id="UP000654075"/>
    </source>
</evidence>
<evidence type="ECO:0000256" key="6">
    <source>
        <dbReference type="ARBA" id="ARBA00022730"/>
    </source>
</evidence>
<feature type="compositionally biased region" description="Basic and acidic residues" evidence="16">
    <location>
        <begin position="1426"/>
        <end position="1439"/>
    </location>
</feature>
<dbReference type="GO" id="GO:0003735">
    <property type="term" value="F:structural constituent of ribosome"/>
    <property type="evidence" value="ECO:0007669"/>
    <property type="project" value="InterPro"/>
</dbReference>
<reference evidence="19" key="1">
    <citation type="submission" date="2021-02" db="EMBL/GenBank/DDBJ databases">
        <authorList>
            <person name="Dougan E. K."/>
            <person name="Rhodes N."/>
            <person name="Thang M."/>
            <person name="Chan C."/>
        </authorList>
    </citation>
    <scope>NUCLEOTIDE SEQUENCE</scope>
</reference>
<keyword evidence="12 15" id="KW-0687">Ribonucleoprotein</keyword>
<dbReference type="Proteomes" id="UP000654075">
    <property type="component" value="Unassembled WGS sequence"/>
</dbReference>
<keyword evidence="7 13" id="KW-0694">RNA-binding</keyword>
<name>A0A813HFH4_POLGL</name>
<dbReference type="InterPro" id="IPR002942">
    <property type="entry name" value="S4_RNA-bd"/>
</dbReference>
<feature type="non-terminal residue" evidence="19">
    <location>
        <position position="1"/>
    </location>
</feature>
<dbReference type="PANTHER" id="PTHR45758">
    <property type="entry name" value="MITOFERRIN-1-RELATED"/>
    <property type="match status" value="1"/>
</dbReference>
<dbReference type="FunFam" id="3.10.290.10:FF:000021">
    <property type="entry name" value="40S ribosomal protein S9"/>
    <property type="match status" value="1"/>
</dbReference>
<evidence type="ECO:0000256" key="13">
    <source>
        <dbReference type="PROSITE-ProRule" id="PRU00182"/>
    </source>
</evidence>
<dbReference type="InterPro" id="IPR005710">
    <property type="entry name" value="Ribosomal_uS4_euk/arc"/>
</dbReference>
<keyword evidence="11 14" id="KW-0472">Membrane</keyword>
<evidence type="ECO:0000256" key="1">
    <source>
        <dbReference type="ARBA" id="ARBA00004225"/>
    </source>
</evidence>
<evidence type="ECO:0000256" key="16">
    <source>
        <dbReference type="SAM" id="MobiDB-lite"/>
    </source>
</evidence>
<dbReference type="Gene3D" id="3.10.290.10">
    <property type="entry name" value="RNA-binding S4 domain"/>
    <property type="match status" value="1"/>
</dbReference>
<feature type="region of interest" description="Disordered" evidence="16">
    <location>
        <begin position="1893"/>
        <end position="1926"/>
    </location>
</feature>
<keyword evidence="9" id="KW-1133">Transmembrane helix</keyword>
<gene>
    <name evidence="19" type="ORF">PGLA1383_LOCUS51830</name>
</gene>
<feature type="compositionally biased region" description="Polar residues" evidence="16">
    <location>
        <begin position="1444"/>
        <end position="1462"/>
    </location>
</feature>
<feature type="region of interest" description="Disordered" evidence="16">
    <location>
        <begin position="1421"/>
        <end position="1482"/>
    </location>
</feature>
<dbReference type="Pfam" id="PF00163">
    <property type="entry name" value="Ribosomal_S4"/>
    <property type="match status" value="1"/>
</dbReference>